<dbReference type="InterPro" id="IPR052728">
    <property type="entry name" value="O2_lipid_transport_reg"/>
</dbReference>
<keyword evidence="1" id="KW-0472">Membrane</keyword>
<feature type="transmembrane region" description="Helical" evidence="1">
    <location>
        <begin position="664"/>
        <end position="684"/>
    </location>
</feature>
<reference evidence="4" key="1">
    <citation type="submission" date="2022-08" db="UniProtKB">
        <authorList>
            <consortium name="EnsemblMetazoa"/>
        </authorList>
    </citation>
    <scope>IDENTIFICATION</scope>
    <source>
        <strain evidence="4">05x7-T-G4-1.051#20</strain>
    </source>
</reference>
<feature type="transmembrane region" description="Helical" evidence="1">
    <location>
        <begin position="691"/>
        <end position="709"/>
    </location>
</feature>
<feature type="transmembrane region" description="Helical" evidence="1">
    <location>
        <begin position="808"/>
        <end position="836"/>
    </location>
</feature>
<feature type="transmembrane region" description="Helical" evidence="1">
    <location>
        <begin position="770"/>
        <end position="788"/>
    </location>
</feature>
<dbReference type="SMART" id="SM00703">
    <property type="entry name" value="NRF"/>
    <property type="match status" value="1"/>
</dbReference>
<dbReference type="PANTHER" id="PTHR11161">
    <property type="entry name" value="O-ACYLTRANSFERASE"/>
    <property type="match status" value="1"/>
</dbReference>
<evidence type="ECO:0000256" key="2">
    <source>
        <dbReference type="SAM" id="SignalP"/>
    </source>
</evidence>
<keyword evidence="2" id="KW-0732">Signal</keyword>
<dbReference type="Pfam" id="PF20146">
    <property type="entry name" value="NRF"/>
    <property type="match status" value="1"/>
</dbReference>
<dbReference type="GO" id="GO:0016747">
    <property type="term" value="F:acyltransferase activity, transferring groups other than amino-acyl groups"/>
    <property type="evidence" value="ECO:0007669"/>
    <property type="project" value="InterPro"/>
</dbReference>
<feature type="transmembrane region" description="Helical" evidence="1">
    <location>
        <begin position="597"/>
        <end position="616"/>
    </location>
</feature>
<dbReference type="InterPro" id="IPR002656">
    <property type="entry name" value="Acyl_transf_3_dom"/>
</dbReference>
<name>A0A8W8K397_MAGGI</name>
<evidence type="ECO:0000259" key="3">
    <source>
        <dbReference type="SMART" id="SM00703"/>
    </source>
</evidence>
<feature type="transmembrane region" description="Helical" evidence="1">
    <location>
        <begin position="549"/>
        <end position="576"/>
    </location>
</feature>
<feature type="signal peptide" evidence="2">
    <location>
        <begin position="1"/>
        <end position="25"/>
    </location>
</feature>
<sequence>MRLWSLLPLALIVLVSLGSMHSVSSQSPISGIPDMLKGMSINDKVALIADILIKQPVLFEKLEHILLGALPLISTFKIKPEINMFILPWVLDSIPNVLQNPILLNISTGVVDDMNHVNVSGLNTSGIDPFMTGFMQRYNLVESGIRAAIDAILISRGLNQPYSKFVASKSTKILEKYGEKVLDATIEYINTISVSGIAANDSRMFEMEFWEGFSLLSLVSSVLTPVEQFLPRAEGSSSSPKCYNDTMIYLNNLLQGTTWAVKMFDATGKPPTGTLTGNLHFVGSYDQCLAIKPEKTATNKHLSATGSRYCRATFDIPANLMTSVKSFIGDVNTYGVPITVTWGLCLPSTCQEHDVTDLFRLGFLQSFNLTPSVVCYMSPDLQHDDGAIILIFVLCLIAAICFIATLFHIYRFDDDGEEDEPVFATSTADAHDNKGYIPEVDDETTFSPGQKIGHVANGHINVSDDDSFQIKESGWKQGVAKAFSLYQNIPDVLSFDHDQDSIQCVHGIRFLSLAWLVLGNSFLFAALSLTKAPVTGNLLEGLEMMKGFAFQAVFSSPFAIDSFFVISGFLLTYKFLNKCTNKGKVEWQAILGFYSNRYIRITPVYMVIMVSYVWLYHFVGDSPIYPKAIGVADKCKQDWWHHILFINNIVGTRGNVAFEQCMPWSWFLACIMQFYLITPILFMIYLWSSALGSVFVGLLLTASVVATAIKERRYPGNVLSMMSDGGDYWNNVFITPWCRVSAYCIGVLLGFLFDTLESSKKVKISKWQNILGWLVSFGLFITVAYTPFTKNREGGFPWTSVESAVYEAMSHVVWAVAISWVIFACTQGYGGVINWVLSWRGFLPLSRLSFVVYLIHPVVMVLFIYNKQVLVYMNTFEMAYMFLGHLIMSYAVGLLFCVEFLTGFKNGVNINKRMVNIKEISINT</sequence>
<dbReference type="Proteomes" id="UP000005408">
    <property type="component" value="Unassembled WGS sequence"/>
</dbReference>
<protein>
    <recommendedName>
        <fullName evidence="3">Nose resistant-to-fluoxetine protein N-terminal domain-containing protein</fullName>
    </recommendedName>
</protein>
<feature type="transmembrane region" description="Helical" evidence="1">
    <location>
        <begin position="510"/>
        <end position="529"/>
    </location>
</feature>
<feature type="chain" id="PRO_5036463494" description="Nose resistant-to-fluoxetine protein N-terminal domain-containing protein" evidence="2">
    <location>
        <begin position="26"/>
        <end position="924"/>
    </location>
</feature>
<feature type="transmembrane region" description="Helical" evidence="1">
    <location>
        <begin position="387"/>
        <end position="410"/>
    </location>
</feature>
<dbReference type="EnsemblMetazoa" id="G21920.2">
    <property type="protein sequence ID" value="G21920.2:cds"/>
    <property type="gene ID" value="G21920"/>
</dbReference>
<feature type="domain" description="Nose resistant-to-fluoxetine protein N-terminal" evidence="3">
    <location>
        <begin position="239"/>
        <end position="381"/>
    </location>
</feature>
<dbReference type="InterPro" id="IPR006621">
    <property type="entry name" value="Nose-resist-to-fluoxetine_N"/>
</dbReference>
<dbReference type="PANTHER" id="PTHR11161:SF12">
    <property type="entry name" value="ACYLTRANSFERASE 3 DOMAIN-CONTAINING PROTEIN-RELATED"/>
    <property type="match status" value="1"/>
</dbReference>
<feature type="transmembrane region" description="Helical" evidence="1">
    <location>
        <begin position="729"/>
        <end position="749"/>
    </location>
</feature>
<evidence type="ECO:0000313" key="4">
    <source>
        <dbReference type="EnsemblMetazoa" id="G21920.2:cds"/>
    </source>
</evidence>
<accession>A0A8W8K397</accession>
<dbReference type="AlphaFoldDB" id="A0A8W8K397"/>
<feature type="transmembrane region" description="Helical" evidence="1">
    <location>
        <begin position="848"/>
        <end position="866"/>
    </location>
</feature>
<keyword evidence="5" id="KW-1185">Reference proteome</keyword>
<dbReference type="Pfam" id="PF01757">
    <property type="entry name" value="Acyl_transf_3"/>
    <property type="match status" value="1"/>
</dbReference>
<feature type="transmembrane region" description="Helical" evidence="1">
    <location>
        <begin position="878"/>
        <end position="904"/>
    </location>
</feature>
<keyword evidence="1" id="KW-0812">Transmembrane</keyword>
<keyword evidence="1" id="KW-1133">Transmembrane helix</keyword>
<evidence type="ECO:0000313" key="5">
    <source>
        <dbReference type="Proteomes" id="UP000005408"/>
    </source>
</evidence>
<proteinExistence type="predicted"/>
<organism evidence="4 5">
    <name type="scientific">Magallana gigas</name>
    <name type="common">Pacific oyster</name>
    <name type="synonym">Crassostrea gigas</name>
    <dbReference type="NCBI Taxonomy" id="29159"/>
    <lineage>
        <taxon>Eukaryota</taxon>
        <taxon>Metazoa</taxon>
        <taxon>Spiralia</taxon>
        <taxon>Lophotrochozoa</taxon>
        <taxon>Mollusca</taxon>
        <taxon>Bivalvia</taxon>
        <taxon>Autobranchia</taxon>
        <taxon>Pteriomorphia</taxon>
        <taxon>Ostreida</taxon>
        <taxon>Ostreoidea</taxon>
        <taxon>Ostreidae</taxon>
        <taxon>Magallana</taxon>
    </lineage>
</organism>
<evidence type="ECO:0000256" key="1">
    <source>
        <dbReference type="SAM" id="Phobius"/>
    </source>
</evidence>